<dbReference type="AlphaFoldDB" id="A0A1M5AJS4"/>
<dbReference type="RefSeq" id="WP_073157199.1">
    <property type="nucleotide sequence ID" value="NZ_FQVL01000014.1"/>
</dbReference>
<evidence type="ECO:0000313" key="2">
    <source>
        <dbReference type="Proteomes" id="UP000184476"/>
    </source>
</evidence>
<dbReference type="OrthoDB" id="2989212at2"/>
<name>A0A1M5AJS4_9BACL</name>
<organism evidence="1 2">
    <name type="scientific">Seinonella peptonophila</name>
    <dbReference type="NCBI Taxonomy" id="112248"/>
    <lineage>
        <taxon>Bacteria</taxon>
        <taxon>Bacillati</taxon>
        <taxon>Bacillota</taxon>
        <taxon>Bacilli</taxon>
        <taxon>Bacillales</taxon>
        <taxon>Thermoactinomycetaceae</taxon>
        <taxon>Seinonella</taxon>
    </lineage>
</organism>
<evidence type="ECO:0000313" key="1">
    <source>
        <dbReference type="EMBL" id="SHF30377.1"/>
    </source>
</evidence>
<accession>A0A1M5AJS4</accession>
<gene>
    <name evidence="1" type="ORF">SAMN05444392_11442</name>
</gene>
<dbReference type="Proteomes" id="UP000184476">
    <property type="component" value="Unassembled WGS sequence"/>
</dbReference>
<evidence type="ECO:0008006" key="3">
    <source>
        <dbReference type="Google" id="ProtNLM"/>
    </source>
</evidence>
<proteinExistence type="predicted"/>
<dbReference type="EMBL" id="FQVL01000014">
    <property type="protein sequence ID" value="SHF30377.1"/>
    <property type="molecule type" value="Genomic_DNA"/>
</dbReference>
<keyword evidence="2" id="KW-1185">Reference proteome</keyword>
<reference evidence="1 2" key="1">
    <citation type="submission" date="2016-11" db="EMBL/GenBank/DDBJ databases">
        <authorList>
            <person name="Jaros S."/>
            <person name="Januszkiewicz K."/>
            <person name="Wedrychowicz H."/>
        </authorList>
    </citation>
    <scope>NUCLEOTIDE SEQUENCE [LARGE SCALE GENOMIC DNA]</scope>
    <source>
        <strain evidence="1 2">DSM 44666</strain>
    </source>
</reference>
<protein>
    <recommendedName>
        <fullName evidence="3">YolD-like protein</fullName>
    </recommendedName>
</protein>
<sequence>MQRHISIEYHPFNRSFDPEQSLMISQSIQTAFEQEIPLSVIYRVASGMEHQFCGYVDQIDPYERWLQLRNGVLYKRIFFTNLLQIDLFD</sequence>